<protein>
    <submittedName>
        <fullName evidence="2">Putative holin-like toxin</fullName>
    </submittedName>
</protein>
<keyword evidence="1" id="KW-1133">Transmembrane helix</keyword>
<dbReference type="Proteomes" id="UP000461595">
    <property type="component" value="Unassembled WGS sequence"/>
</dbReference>
<dbReference type="Pfam" id="PF16935">
    <property type="entry name" value="Hol_Tox"/>
    <property type="match status" value="1"/>
</dbReference>
<dbReference type="AlphaFoldDB" id="A0A7X3KC35"/>
<accession>A0A7X3KC35</accession>
<evidence type="ECO:0000313" key="2">
    <source>
        <dbReference type="EMBL" id="MVX58512.1"/>
    </source>
</evidence>
<keyword evidence="1" id="KW-0812">Transmembrane</keyword>
<evidence type="ECO:0000256" key="1">
    <source>
        <dbReference type="SAM" id="Phobius"/>
    </source>
</evidence>
<keyword evidence="1" id="KW-0472">Membrane</keyword>
<dbReference type="InterPro" id="IPR031616">
    <property type="entry name" value="BsrE-like"/>
</dbReference>
<sequence>MPMQNHLERIAVMAVEVAIELMLLFGMLILALLSFILTLINNKDKK</sequence>
<reference evidence="2 3" key="1">
    <citation type="submission" date="2019-12" db="EMBL/GenBank/DDBJ databases">
        <title>Microbes associate with the intestines of laboratory mice.</title>
        <authorList>
            <person name="Navarre W."/>
            <person name="Wong E."/>
        </authorList>
    </citation>
    <scope>NUCLEOTIDE SEQUENCE [LARGE SCALE GENOMIC DNA]</scope>
    <source>
        <strain evidence="2 3">NM51_B2-22</strain>
    </source>
</reference>
<feature type="transmembrane region" description="Helical" evidence="1">
    <location>
        <begin position="21"/>
        <end position="40"/>
    </location>
</feature>
<dbReference type="EMBL" id="WSRS01000012">
    <property type="protein sequence ID" value="MVX58512.1"/>
    <property type="molecule type" value="Genomic_DNA"/>
</dbReference>
<comment type="caution">
    <text evidence="2">The sequence shown here is derived from an EMBL/GenBank/DDBJ whole genome shotgun (WGS) entry which is preliminary data.</text>
</comment>
<name>A0A7X3KC35_9STRE</name>
<evidence type="ECO:0000313" key="3">
    <source>
        <dbReference type="Proteomes" id="UP000461595"/>
    </source>
</evidence>
<gene>
    <name evidence="2" type="ORF">E5983_02445</name>
</gene>
<organism evidence="2 3">
    <name type="scientific">Streptococcus danieliae</name>
    <dbReference type="NCBI Taxonomy" id="747656"/>
    <lineage>
        <taxon>Bacteria</taxon>
        <taxon>Bacillati</taxon>
        <taxon>Bacillota</taxon>
        <taxon>Bacilli</taxon>
        <taxon>Lactobacillales</taxon>
        <taxon>Streptococcaceae</taxon>
        <taxon>Streptococcus</taxon>
    </lineage>
</organism>
<proteinExistence type="predicted"/>